<dbReference type="EMBL" id="JASPKY010000119">
    <property type="protein sequence ID" value="KAK9732377.1"/>
    <property type="molecule type" value="Genomic_DNA"/>
</dbReference>
<dbReference type="Pfam" id="PF02958">
    <property type="entry name" value="EcKL"/>
    <property type="match status" value="3"/>
</dbReference>
<dbReference type="GO" id="GO:0016301">
    <property type="term" value="F:kinase activity"/>
    <property type="evidence" value="ECO:0007669"/>
    <property type="project" value="UniProtKB-KW"/>
</dbReference>
<name>A0AAW1LFY5_POPJA</name>
<proteinExistence type="predicted"/>
<evidence type="ECO:0000313" key="2">
    <source>
        <dbReference type="Proteomes" id="UP001458880"/>
    </source>
</evidence>
<dbReference type="InterPro" id="IPR004119">
    <property type="entry name" value="EcKL"/>
</dbReference>
<protein>
    <submittedName>
        <fullName evidence="1">Ecdysteroid kinase-like family</fullName>
    </submittedName>
</protein>
<reference evidence="1 2" key="1">
    <citation type="journal article" date="2024" name="BMC Genomics">
        <title>De novo assembly and annotation of Popillia japonica's genome with initial clues to its potential as an invasive pest.</title>
        <authorList>
            <person name="Cucini C."/>
            <person name="Boschi S."/>
            <person name="Funari R."/>
            <person name="Cardaioli E."/>
            <person name="Iannotti N."/>
            <person name="Marturano G."/>
            <person name="Paoli F."/>
            <person name="Bruttini M."/>
            <person name="Carapelli A."/>
            <person name="Frati F."/>
            <person name="Nardi F."/>
        </authorList>
    </citation>
    <scope>NUCLEOTIDE SEQUENCE [LARGE SCALE GENOMIC DNA]</scope>
    <source>
        <strain evidence="1">DMR45628</strain>
    </source>
</reference>
<evidence type="ECO:0000313" key="1">
    <source>
        <dbReference type="EMBL" id="KAK9732377.1"/>
    </source>
</evidence>
<gene>
    <name evidence="1" type="ORF">QE152_g12833</name>
</gene>
<comment type="caution">
    <text evidence="1">The sequence shown here is derived from an EMBL/GenBank/DDBJ whole genome shotgun (WGS) entry which is preliminary data.</text>
</comment>
<organism evidence="1 2">
    <name type="scientific">Popillia japonica</name>
    <name type="common">Japanese beetle</name>
    <dbReference type="NCBI Taxonomy" id="7064"/>
    <lineage>
        <taxon>Eukaryota</taxon>
        <taxon>Metazoa</taxon>
        <taxon>Ecdysozoa</taxon>
        <taxon>Arthropoda</taxon>
        <taxon>Hexapoda</taxon>
        <taxon>Insecta</taxon>
        <taxon>Pterygota</taxon>
        <taxon>Neoptera</taxon>
        <taxon>Endopterygota</taxon>
        <taxon>Coleoptera</taxon>
        <taxon>Polyphaga</taxon>
        <taxon>Scarabaeiformia</taxon>
        <taxon>Scarabaeidae</taxon>
        <taxon>Rutelinae</taxon>
        <taxon>Popillia</taxon>
    </lineage>
</organism>
<accession>A0AAW1LFY5</accession>
<dbReference type="PANTHER" id="PTHR11012">
    <property type="entry name" value="PROTEIN KINASE-LIKE DOMAIN-CONTAINING"/>
    <property type="match status" value="1"/>
</dbReference>
<keyword evidence="2" id="KW-1185">Reference proteome</keyword>
<sequence>MSETKEVDANRDVKDLIDKIIIKEGLCNDAKVTYDTGSKEGDGYLSRSIAVTIADDKQNLDIFVKCALNIQSSALLPIDKFYSNEIYFYDKICPAYAEFLREKDQELERYLELIAPTQEPVEEVSNDAMEQQLKDSINDFLASLDPVKDKHLLNGTTGLAERLIKYGAKSFVSPEKTDYDILTQGDCWCNNMMFLFEDNNKSTPTDVILDQKPELYQELTTLAQANAEDINDSAWQEASKKNINNFLLSLDPIKDKHILKRSENLAENLLNFGFKSFYNPAKTDYDILTQGDCWCNNMMFLFEEDNKEKPYEIGYKTSGLLPIFLI</sequence>
<dbReference type="PANTHER" id="PTHR11012:SF30">
    <property type="entry name" value="PROTEIN KINASE-LIKE DOMAIN-CONTAINING"/>
    <property type="match status" value="1"/>
</dbReference>
<keyword evidence="1" id="KW-0808">Transferase</keyword>
<dbReference type="Proteomes" id="UP001458880">
    <property type="component" value="Unassembled WGS sequence"/>
</dbReference>
<keyword evidence="1" id="KW-0418">Kinase</keyword>
<dbReference type="AlphaFoldDB" id="A0AAW1LFY5"/>